<dbReference type="Gene3D" id="3.30.70.1900">
    <property type="match status" value="1"/>
</dbReference>
<dbReference type="Proteomes" id="UP000001015">
    <property type="component" value="Chromosome"/>
</dbReference>
<proteinExistence type="predicted"/>
<sequence length="180" mass="20643">MEVEGGTIYSFEVGGSYDDVIYALRDLDKKRVFNTTWEVVNIKLREVKFCCKGRIRVTVRTPALIADPLMKSKKKRFTNAFSFVFAVNFMDHLKITREEYKKIVLELEEKVREEPSKVGYVSVIYAGRKVIGLIGELRYELLAVDERIIGTLENAIAKGIGSSRRNGFGRIEMRCEDYGI</sequence>
<dbReference type="GeneID" id="1457877"/>
<dbReference type="EMBL" id="BA000023">
    <property type="protein sequence ID" value="BAB64953.1"/>
    <property type="molecule type" value="Genomic_DNA"/>
</dbReference>
<organism evidence="1 2">
    <name type="scientific">Sulfurisphaera tokodaii (strain DSM 16993 / JCM 10545 / NBRC 100140 / 7)</name>
    <name type="common">Sulfolobus tokodaii</name>
    <dbReference type="NCBI Taxonomy" id="273063"/>
    <lineage>
        <taxon>Archaea</taxon>
        <taxon>Thermoproteota</taxon>
        <taxon>Thermoprotei</taxon>
        <taxon>Sulfolobales</taxon>
        <taxon>Sulfolobaceae</taxon>
        <taxon>Sulfurisphaera</taxon>
    </lineage>
</organism>
<evidence type="ECO:0000313" key="1">
    <source>
        <dbReference type="EMBL" id="BAB64953.1"/>
    </source>
</evidence>
<accession>Q977E1</accession>
<dbReference type="AlphaFoldDB" id="Q977E1"/>
<reference evidence="2" key="1">
    <citation type="journal article" date="2001" name="DNA Res.">
        <title>Complete genome sequence of an aerobic thermoacidophilic Crenarchaeon, Sulfolobus tokodaii strain7.</title>
        <authorList>
            <person name="Kawarabayasi Y."/>
            <person name="Hino Y."/>
            <person name="Horikawa H."/>
            <person name="Jin-no K."/>
            <person name="Takahashi M."/>
            <person name="Sekine M."/>
            <person name="Baba S."/>
            <person name="Ankai A."/>
            <person name="Kosugi H."/>
            <person name="Hosoyama A."/>
            <person name="Fukui S."/>
            <person name="Nagai Y."/>
            <person name="Nishijima K."/>
            <person name="Otsuka R."/>
            <person name="Nakazawa H."/>
            <person name="Takamiya M."/>
            <person name="Kato Y."/>
            <person name="Yoshizawa T."/>
            <person name="Tanaka T."/>
            <person name="Kudoh Y."/>
            <person name="Yamazaki J."/>
            <person name="Kushida N."/>
            <person name="Oguchi A."/>
            <person name="Aoki K."/>
            <person name="Masuda S."/>
            <person name="Yanagii M."/>
            <person name="Nishimura M."/>
            <person name="Yamagishi A."/>
            <person name="Oshima T."/>
            <person name="Kikuchi H."/>
        </authorList>
    </citation>
    <scope>NUCLEOTIDE SEQUENCE [LARGE SCALE GENOMIC DNA]</scope>
    <source>
        <strain evidence="2">DSM 16993 / JCM 10545 / NBRC 100140 / 7</strain>
    </source>
</reference>
<dbReference type="STRING" id="273063.STK_00050"/>
<gene>
    <name evidence="1" type="primary">ST0005</name>
    <name evidence="1" type="ordered locus">STK_00050</name>
</gene>
<dbReference type="PATRIC" id="fig|273063.9.peg.12"/>
<keyword evidence="2" id="KW-1185">Reference proteome</keyword>
<evidence type="ECO:0000313" key="2">
    <source>
        <dbReference type="Proteomes" id="UP000001015"/>
    </source>
</evidence>
<name>Q977E1_SULTO</name>
<dbReference type="RefSeq" id="WP_010977935.1">
    <property type="nucleotide sequence ID" value="NC_003106.2"/>
</dbReference>
<dbReference type="KEGG" id="sto:STK_00050"/>
<dbReference type="eggNOG" id="arCOG01440">
    <property type="taxonomic scope" value="Archaea"/>
</dbReference>
<protein>
    <submittedName>
        <fullName evidence="1">Uncharacterized protein</fullName>
    </submittedName>
</protein>